<dbReference type="AlphaFoldDB" id="A0A291GSS4"/>
<gene>
    <name evidence="5" type="ORF">CFK38_16955</name>
</gene>
<dbReference type="GO" id="GO:0003700">
    <property type="term" value="F:DNA-binding transcription factor activity"/>
    <property type="evidence" value="ECO:0007669"/>
    <property type="project" value="InterPro"/>
</dbReference>
<dbReference type="PROSITE" id="PS50949">
    <property type="entry name" value="HTH_GNTR"/>
    <property type="match status" value="1"/>
</dbReference>
<feature type="domain" description="HTH gntR-type" evidence="4">
    <location>
        <begin position="1"/>
        <end position="65"/>
    </location>
</feature>
<keyword evidence="6" id="KW-1185">Reference proteome</keyword>
<accession>A0A291GSS4</accession>
<dbReference type="GO" id="GO:0003677">
    <property type="term" value="F:DNA binding"/>
    <property type="evidence" value="ECO:0007669"/>
    <property type="project" value="UniProtKB-KW"/>
</dbReference>
<organism evidence="5 6">
    <name type="scientific">Brachybacterium vulturis</name>
    <dbReference type="NCBI Taxonomy" id="2017484"/>
    <lineage>
        <taxon>Bacteria</taxon>
        <taxon>Bacillati</taxon>
        <taxon>Actinomycetota</taxon>
        <taxon>Actinomycetes</taxon>
        <taxon>Micrococcales</taxon>
        <taxon>Dermabacteraceae</taxon>
        <taxon>Brachybacterium</taxon>
    </lineage>
</organism>
<evidence type="ECO:0000256" key="2">
    <source>
        <dbReference type="ARBA" id="ARBA00023125"/>
    </source>
</evidence>
<dbReference type="SUPFAM" id="SSF46785">
    <property type="entry name" value="Winged helix' DNA-binding domain"/>
    <property type="match status" value="1"/>
</dbReference>
<keyword evidence="1" id="KW-0805">Transcription regulation</keyword>
<dbReference type="PANTHER" id="PTHR43537:SF5">
    <property type="entry name" value="UXU OPERON TRANSCRIPTIONAL REGULATOR"/>
    <property type="match status" value="1"/>
</dbReference>
<dbReference type="SMART" id="SM00345">
    <property type="entry name" value="HTH_GNTR"/>
    <property type="match status" value="1"/>
</dbReference>
<reference evidence="6" key="1">
    <citation type="submission" date="2017-09" db="EMBL/GenBank/DDBJ databases">
        <title>Brachybacterium sp. VM2412.</title>
        <authorList>
            <person name="Tak E.J."/>
            <person name="Bae J.-W."/>
        </authorList>
    </citation>
    <scope>NUCLEOTIDE SEQUENCE [LARGE SCALE GENOMIC DNA]</scope>
    <source>
        <strain evidence="6">VM2412</strain>
    </source>
</reference>
<dbReference type="InterPro" id="IPR036390">
    <property type="entry name" value="WH_DNA-bd_sf"/>
</dbReference>
<dbReference type="Pfam" id="PF00392">
    <property type="entry name" value="GntR"/>
    <property type="match status" value="1"/>
</dbReference>
<dbReference type="Gene3D" id="1.10.10.10">
    <property type="entry name" value="Winged helix-like DNA-binding domain superfamily/Winged helix DNA-binding domain"/>
    <property type="match status" value="1"/>
</dbReference>
<evidence type="ECO:0000256" key="3">
    <source>
        <dbReference type="ARBA" id="ARBA00023163"/>
    </source>
</evidence>
<dbReference type="PRINTS" id="PR00035">
    <property type="entry name" value="HTHGNTR"/>
</dbReference>
<dbReference type="InterPro" id="IPR011711">
    <property type="entry name" value="GntR_C"/>
</dbReference>
<evidence type="ECO:0000313" key="6">
    <source>
        <dbReference type="Proteomes" id="UP000218165"/>
    </source>
</evidence>
<dbReference type="Gene3D" id="1.20.120.530">
    <property type="entry name" value="GntR ligand-binding domain-like"/>
    <property type="match status" value="1"/>
</dbReference>
<dbReference type="CDD" id="cd07377">
    <property type="entry name" value="WHTH_GntR"/>
    <property type="match status" value="1"/>
</dbReference>
<keyword evidence="2" id="KW-0238">DNA-binding</keyword>
<dbReference type="SUPFAM" id="SSF48008">
    <property type="entry name" value="GntR ligand-binding domain-like"/>
    <property type="match status" value="1"/>
</dbReference>
<dbReference type="EMBL" id="CP023563">
    <property type="protein sequence ID" value="ATG53331.1"/>
    <property type="molecule type" value="Genomic_DNA"/>
</dbReference>
<protein>
    <submittedName>
        <fullName evidence="5">GntR family transcriptional regulator</fullName>
    </submittedName>
</protein>
<dbReference type="KEGG" id="brz:CFK38_16955"/>
<dbReference type="SMART" id="SM00895">
    <property type="entry name" value="FCD"/>
    <property type="match status" value="1"/>
</dbReference>
<dbReference type="PANTHER" id="PTHR43537">
    <property type="entry name" value="TRANSCRIPTIONAL REGULATOR, GNTR FAMILY"/>
    <property type="match status" value="1"/>
</dbReference>
<dbReference type="InterPro" id="IPR000524">
    <property type="entry name" value="Tscrpt_reg_HTH_GntR"/>
</dbReference>
<dbReference type="InterPro" id="IPR036388">
    <property type="entry name" value="WH-like_DNA-bd_sf"/>
</dbReference>
<keyword evidence="3" id="KW-0804">Transcription</keyword>
<dbReference type="Pfam" id="PF07729">
    <property type="entry name" value="FCD"/>
    <property type="match status" value="1"/>
</dbReference>
<evidence type="ECO:0000256" key="1">
    <source>
        <dbReference type="ARBA" id="ARBA00023015"/>
    </source>
</evidence>
<dbReference type="Proteomes" id="UP000218165">
    <property type="component" value="Chromosome"/>
</dbReference>
<evidence type="ECO:0000259" key="4">
    <source>
        <dbReference type="PROSITE" id="PS50949"/>
    </source>
</evidence>
<name>A0A291GSS4_9MICO</name>
<sequence length="220" mass="24454">MNVARELLKYLLSGNVKLGSRLPSERQLAEQFGIGRSLVREALKSLELLGLVESRTGAGTFLVGTASRLLPQVIEWSVLLGERSERELIEARTFLEVSLAELAATHRTEDDVAEIERCLNGMRASVGDLDRYVEYDLAFHSAIARASHNDVMADMHGSVRSLLQDWARRVIHGFGRADFSIEVHEPIAVAIRAADPKAARTAMEQHMTNALKHLDDVTRK</sequence>
<evidence type="ECO:0000313" key="5">
    <source>
        <dbReference type="EMBL" id="ATG53331.1"/>
    </source>
</evidence>
<proteinExistence type="predicted"/>
<dbReference type="InterPro" id="IPR008920">
    <property type="entry name" value="TF_FadR/GntR_C"/>
</dbReference>
<dbReference type="OrthoDB" id="3172099at2"/>